<dbReference type="AlphaFoldDB" id="Q6SGW4"/>
<comment type="cofactor">
    <cofactor evidence="1">
        <name>FAD</name>
        <dbReference type="ChEBI" id="CHEBI:57692"/>
    </cofactor>
</comment>
<sequence>MNTAHPDFETLQQAGPHERAIVIGSGFGGLAAAIRLAAKGYHVTVLEKLDALGGRGYTYKQDGFTFDGGPTIVTVPELFEELWALCGKTMSDDVDLRLMNPFYRIRFNDGRIFDYSNDKSENLRQIREYNPEDAEGYERYLKASEARHKVGFDLLDKPFSTFSQLLRFAPDLIRLRGDQSVYKLVSKYIKNEQLRQAVSFHPLLIGGNPCTASSLYSLISHLEVTGGVWSAMGGTGRIVESLGNLIRGQGSDIHLNAEVDQITTENRQVTGVRLKSGEHIAANLVVSNADSAWTYKYLLSETTKRKWTERRIDKAHFSNGLFVWYFGTKKQYPDIPHHSIILGPRYKGLLTDIFKHKKPTEDFSLYLHRPTATDPSMAPEGCDAFYALVPVPHLDSGTDWTTHAETFRRAVQDRLEETGIPGLGDNLATSLMLTPLDFQNRLNSVKGAGFSLEPRITQSAYFRPHNKSEEVDGLYLVGAGTHPGAGMPAVLSSAKVIDNLIKAPSHASQ</sequence>
<keyword evidence="4" id="KW-0285">Flavoprotein</keyword>
<name>Q6SGW4_9BACT</name>
<dbReference type="Gene3D" id="3.50.50.60">
    <property type="entry name" value="FAD/NAD(P)-binding domain"/>
    <property type="match status" value="2"/>
</dbReference>
<protein>
    <recommendedName>
        <fullName evidence="8">Phytoene dehydrogenase</fullName>
    </recommendedName>
</protein>
<evidence type="ECO:0000256" key="9">
    <source>
        <dbReference type="RuleBase" id="RU362075"/>
    </source>
</evidence>
<evidence type="ECO:0000256" key="4">
    <source>
        <dbReference type="ARBA" id="ARBA00022630"/>
    </source>
</evidence>
<organism evidence="11">
    <name type="scientific">uncultured marine bacterium 443</name>
    <dbReference type="NCBI Taxonomy" id="257393"/>
    <lineage>
        <taxon>Bacteria</taxon>
        <taxon>environmental samples</taxon>
    </lineage>
</organism>
<dbReference type="InterPro" id="IPR002937">
    <property type="entry name" value="Amino_oxidase"/>
</dbReference>
<dbReference type="GO" id="GO:0016117">
    <property type="term" value="P:carotenoid biosynthetic process"/>
    <property type="evidence" value="ECO:0007669"/>
    <property type="project" value="UniProtKB-KW"/>
</dbReference>
<dbReference type="GO" id="GO:0016627">
    <property type="term" value="F:oxidoreductase activity, acting on the CH-CH group of donors"/>
    <property type="evidence" value="ECO:0007669"/>
    <property type="project" value="UniProtKB-ARBA"/>
</dbReference>
<dbReference type="InterPro" id="IPR008150">
    <property type="entry name" value="Phytoene_DH_bac_CS"/>
</dbReference>
<evidence type="ECO:0000256" key="1">
    <source>
        <dbReference type="ARBA" id="ARBA00001974"/>
    </source>
</evidence>
<evidence type="ECO:0000256" key="5">
    <source>
        <dbReference type="ARBA" id="ARBA00022746"/>
    </source>
</evidence>
<feature type="domain" description="Amine oxidase" evidence="10">
    <location>
        <begin position="28"/>
        <end position="495"/>
    </location>
</feature>
<evidence type="ECO:0000259" key="10">
    <source>
        <dbReference type="Pfam" id="PF01593"/>
    </source>
</evidence>
<evidence type="ECO:0000256" key="6">
    <source>
        <dbReference type="ARBA" id="ARBA00022827"/>
    </source>
</evidence>
<dbReference type="PROSITE" id="PS00982">
    <property type="entry name" value="PHYTOENE_DH"/>
    <property type="match status" value="1"/>
</dbReference>
<evidence type="ECO:0000256" key="7">
    <source>
        <dbReference type="ARBA" id="ARBA00023002"/>
    </source>
</evidence>
<accession>Q6SGW4</accession>
<dbReference type="InterPro" id="IPR014105">
    <property type="entry name" value="Carotenoid/retinoid_OxRdtase"/>
</dbReference>
<dbReference type="NCBIfam" id="TIGR02734">
    <property type="entry name" value="crtI_fam"/>
    <property type="match status" value="1"/>
</dbReference>
<evidence type="ECO:0000256" key="2">
    <source>
        <dbReference type="ARBA" id="ARBA00004829"/>
    </source>
</evidence>
<dbReference type="EMBL" id="AY458640">
    <property type="protein sequence ID" value="AAR37855.1"/>
    <property type="molecule type" value="Genomic_DNA"/>
</dbReference>
<evidence type="ECO:0000313" key="11">
    <source>
        <dbReference type="EMBL" id="AAR37855.1"/>
    </source>
</evidence>
<dbReference type="InterPro" id="IPR036188">
    <property type="entry name" value="FAD/NAD-bd_sf"/>
</dbReference>
<gene>
    <name evidence="11" type="primary">crtI</name>
    <name evidence="11" type="ORF">MBMO_EBAC000-65D02.50</name>
</gene>
<reference evidence="11" key="2">
    <citation type="submission" date="2003-12" db="EMBL/GenBank/DDBJ databases">
        <title>Monterey Bay Coastal Ocean Microbial Observatory environmental clone sequencing.</title>
        <authorList>
            <person name="DeLong E.F."/>
        </authorList>
    </citation>
    <scope>NUCLEOTIDE SEQUENCE</scope>
</reference>
<keyword evidence="6" id="KW-0274">FAD</keyword>
<keyword evidence="7 9" id="KW-0560">Oxidoreductase</keyword>
<comment type="similarity">
    <text evidence="3 9">Belongs to the carotenoid/retinoid oxidoreductase family.</text>
</comment>
<dbReference type="SUPFAM" id="SSF51905">
    <property type="entry name" value="FAD/NAD(P)-binding domain"/>
    <property type="match status" value="1"/>
</dbReference>
<evidence type="ECO:0000256" key="3">
    <source>
        <dbReference type="ARBA" id="ARBA00006046"/>
    </source>
</evidence>
<dbReference type="PANTHER" id="PTHR43734">
    <property type="entry name" value="PHYTOENE DESATURASE"/>
    <property type="match status" value="1"/>
</dbReference>
<keyword evidence="5 9" id="KW-0125">Carotenoid biosynthesis</keyword>
<evidence type="ECO:0000256" key="8">
    <source>
        <dbReference type="ARBA" id="ARBA00031986"/>
    </source>
</evidence>
<comment type="pathway">
    <text evidence="2 9">Carotenoid biosynthesis.</text>
</comment>
<proteinExistence type="inferred from homology"/>
<dbReference type="FunFam" id="3.50.50.60:FF:000378">
    <property type="entry name" value="Phytoene desaturase"/>
    <property type="match status" value="1"/>
</dbReference>
<dbReference type="Pfam" id="PF01593">
    <property type="entry name" value="Amino_oxidase"/>
    <property type="match status" value="1"/>
</dbReference>
<reference evidence="11" key="1">
    <citation type="submission" date="2003-11" db="EMBL/GenBank/DDBJ databases">
        <authorList>
            <person name="Heidelberg J.F."/>
            <person name="Eisen J.A."/>
            <person name="Nelson W.C."/>
            <person name="DeLong E.F."/>
        </authorList>
    </citation>
    <scope>NUCLEOTIDE SEQUENCE</scope>
</reference>
<dbReference type="PANTHER" id="PTHR43734:SF3">
    <property type="entry name" value="B-CAROTENE KETOLASE"/>
    <property type="match status" value="1"/>
</dbReference>